<gene>
    <name evidence="10" type="primary">LOC116214349</name>
</gene>
<dbReference type="PANTHER" id="PTHR11945:SF387">
    <property type="entry name" value="AGAMOUS-LIKE MADS-BOX PROTEIN AGL80"/>
    <property type="match status" value="1"/>
</dbReference>
<dbReference type="GO" id="GO:0000981">
    <property type="term" value="F:DNA-binding transcription factor activity, RNA polymerase II-specific"/>
    <property type="evidence" value="ECO:0007669"/>
    <property type="project" value="InterPro"/>
</dbReference>
<dbReference type="InterPro" id="IPR002100">
    <property type="entry name" value="TF_MADSbox"/>
</dbReference>
<reference evidence="9" key="1">
    <citation type="journal article" date="2020" name="Plant Biotechnol. J.">
        <title>The pomegranate (Punica granatum L.) draft genome dissects genetic divergence between soft- and hard-seeded cultivars.</title>
        <authorList>
            <person name="Luo X."/>
            <person name="Li H."/>
            <person name="Wu Z."/>
            <person name="Yao W."/>
            <person name="Zhao P."/>
            <person name="Cao D."/>
            <person name="Yu H."/>
            <person name="Li K."/>
            <person name="Poudel K."/>
            <person name="Zhao D."/>
            <person name="Zhang F."/>
            <person name="Xia X."/>
            <person name="Chen L."/>
            <person name="Wang Q."/>
            <person name="Jing D."/>
            <person name="Cao S."/>
        </authorList>
    </citation>
    <scope>NUCLEOTIDE SEQUENCE [LARGE SCALE GENOMIC DNA]</scope>
    <source>
        <strain evidence="9">cv. Tunisia</strain>
    </source>
</reference>
<evidence type="ECO:0000259" key="8">
    <source>
        <dbReference type="PROSITE" id="PS50066"/>
    </source>
</evidence>
<keyword evidence="3" id="KW-0238">DNA-binding</keyword>
<dbReference type="PRINTS" id="PR00404">
    <property type="entry name" value="MADSDOMAIN"/>
</dbReference>
<dbReference type="FunFam" id="3.40.1810.10:FF:000024">
    <property type="entry name" value="Agamous-like MADS-box protein AGL80"/>
    <property type="match status" value="1"/>
</dbReference>
<evidence type="ECO:0000256" key="2">
    <source>
        <dbReference type="ARBA" id="ARBA00023015"/>
    </source>
</evidence>
<dbReference type="Pfam" id="PF00319">
    <property type="entry name" value="SRF-TF"/>
    <property type="match status" value="1"/>
</dbReference>
<dbReference type="SMART" id="SM00432">
    <property type="entry name" value="MADS"/>
    <property type="match status" value="1"/>
</dbReference>
<evidence type="ECO:0000313" key="9">
    <source>
        <dbReference type="Proteomes" id="UP000515151"/>
    </source>
</evidence>
<dbReference type="AlphaFoldDB" id="A0A6P8EFR2"/>
<dbReference type="GO" id="GO:0046983">
    <property type="term" value="F:protein dimerization activity"/>
    <property type="evidence" value="ECO:0007669"/>
    <property type="project" value="InterPro"/>
</dbReference>
<sequence>MRRKVKLAFIEHNSSRKATFNKRKKGLLKKASELCNLCGVPACAIIYGEHESKPEPWPPSPISVHRVISKFHDMSEVEQRKKMMNQENFLLQRITKTEEQLKKLRKDNKEMEMLNVMYQGSGGLQPPEWLQDMNMLDLNNVEWVIDQVLDKIYQRQEKVSKTEVGRIKGCDGRSRKGGTGGCPHLGGRYQ</sequence>
<keyword evidence="2" id="KW-0805">Transcription regulation</keyword>
<keyword evidence="9" id="KW-1185">Reference proteome</keyword>
<dbReference type="GO" id="GO:0005634">
    <property type="term" value="C:nucleus"/>
    <property type="evidence" value="ECO:0007669"/>
    <property type="project" value="UniProtKB-SubCell"/>
</dbReference>
<evidence type="ECO:0000256" key="7">
    <source>
        <dbReference type="SAM" id="MobiDB-lite"/>
    </source>
</evidence>
<reference evidence="10" key="2">
    <citation type="submission" date="2025-08" db="UniProtKB">
        <authorList>
            <consortium name="RefSeq"/>
        </authorList>
    </citation>
    <scope>IDENTIFICATION</scope>
    <source>
        <tissue evidence="10">Leaf</tissue>
    </source>
</reference>
<dbReference type="PROSITE" id="PS50066">
    <property type="entry name" value="MADS_BOX_2"/>
    <property type="match status" value="1"/>
</dbReference>
<dbReference type="InterPro" id="IPR036879">
    <property type="entry name" value="TF_MADSbox_sf"/>
</dbReference>
<dbReference type="CDD" id="cd00266">
    <property type="entry name" value="MADS_SRF_like"/>
    <property type="match status" value="1"/>
</dbReference>
<dbReference type="RefSeq" id="XP_031405630.1">
    <property type="nucleotide sequence ID" value="XM_031549770.1"/>
</dbReference>
<keyword evidence="6" id="KW-0175">Coiled coil</keyword>
<evidence type="ECO:0000256" key="3">
    <source>
        <dbReference type="ARBA" id="ARBA00023125"/>
    </source>
</evidence>
<dbReference type="GeneID" id="116214349"/>
<name>A0A6P8EFR2_PUNGR</name>
<dbReference type="Proteomes" id="UP000515151">
    <property type="component" value="Chromosome 7"/>
</dbReference>
<dbReference type="GO" id="GO:0045944">
    <property type="term" value="P:positive regulation of transcription by RNA polymerase II"/>
    <property type="evidence" value="ECO:0007669"/>
    <property type="project" value="InterPro"/>
</dbReference>
<keyword evidence="5" id="KW-0539">Nucleus</keyword>
<dbReference type="SUPFAM" id="SSF55455">
    <property type="entry name" value="SRF-like"/>
    <property type="match status" value="1"/>
</dbReference>
<evidence type="ECO:0000313" key="10">
    <source>
        <dbReference type="RefSeq" id="XP_031405630.1"/>
    </source>
</evidence>
<dbReference type="OrthoDB" id="779403at2759"/>
<dbReference type="GO" id="GO:0000978">
    <property type="term" value="F:RNA polymerase II cis-regulatory region sequence-specific DNA binding"/>
    <property type="evidence" value="ECO:0007669"/>
    <property type="project" value="TreeGrafter"/>
</dbReference>
<dbReference type="Gene3D" id="3.40.1810.10">
    <property type="entry name" value="Transcription factor, MADS-box"/>
    <property type="match status" value="1"/>
</dbReference>
<evidence type="ECO:0000256" key="6">
    <source>
        <dbReference type="SAM" id="Coils"/>
    </source>
</evidence>
<feature type="compositionally biased region" description="Gly residues" evidence="7">
    <location>
        <begin position="177"/>
        <end position="190"/>
    </location>
</feature>
<proteinExistence type="predicted"/>
<protein>
    <submittedName>
        <fullName evidence="10">Agamous-like MADS-box protein AGL80</fullName>
    </submittedName>
</protein>
<accession>A0A6P8EFR2</accession>
<keyword evidence="4" id="KW-0804">Transcription</keyword>
<comment type="subcellular location">
    <subcellularLocation>
        <location evidence="1">Nucleus</location>
    </subcellularLocation>
</comment>
<evidence type="ECO:0000256" key="5">
    <source>
        <dbReference type="ARBA" id="ARBA00023242"/>
    </source>
</evidence>
<feature type="coiled-coil region" evidence="6">
    <location>
        <begin position="87"/>
        <end position="114"/>
    </location>
</feature>
<organism evidence="9 10">
    <name type="scientific">Punica granatum</name>
    <name type="common">Pomegranate</name>
    <dbReference type="NCBI Taxonomy" id="22663"/>
    <lineage>
        <taxon>Eukaryota</taxon>
        <taxon>Viridiplantae</taxon>
        <taxon>Streptophyta</taxon>
        <taxon>Embryophyta</taxon>
        <taxon>Tracheophyta</taxon>
        <taxon>Spermatophyta</taxon>
        <taxon>Magnoliopsida</taxon>
        <taxon>eudicotyledons</taxon>
        <taxon>Gunneridae</taxon>
        <taxon>Pentapetalae</taxon>
        <taxon>rosids</taxon>
        <taxon>malvids</taxon>
        <taxon>Myrtales</taxon>
        <taxon>Lythraceae</taxon>
        <taxon>Punica</taxon>
    </lineage>
</organism>
<dbReference type="PANTHER" id="PTHR11945">
    <property type="entry name" value="MADS BOX PROTEIN"/>
    <property type="match status" value="1"/>
</dbReference>
<feature type="region of interest" description="Disordered" evidence="7">
    <location>
        <begin position="169"/>
        <end position="190"/>
    </location>
</feature>
<feature type="domain" description="MADS-box" evidence="8">
    <location>
        <begin position="1"/>
        <end position="49"/>
    </location>
</feature>
<evidence type="ECO:0000256" key="4">
    <source>
        <dbReference type="ARBA" id="ARBA00023163"/>
    </source>
</evidence>
<dbReference type="InterPro" id="IPR033897">
    <property type="entry name" value="SRF-like_MADS-box"/>
</dbReference>
<evidence type="ECO:0000256" key="1">
    <source>
        <dbReference type="ARBA" id="ARBA00004123"/>
    </source>
</evidence>